<evidence type="ECO:0000256" key="1">
    <source>
        <dbReference type="SAM" id="Coils"/>
    </source>
</evidence>
<feature type="region of interest" description="Disordered" evidence="2">
    <location>
        <begin position="42"/>
        <end position="107"/>
    </location>
</feature>
<keyword evidence="1" id="KW-0175">Coiled coil</keyword>
<dbReference type="Proteomes" id="UP000189701">
    <property type="component" value="Unplaced"/>
</dbReference>
<evidence type="ECO:0000313" key="3">
    <source>
        <dbReference type="Proteomes" id="UP000189701"/>
    </source>
</evidence>
<reference evidence="3" key="1">
    <citation type="journal article" date="2013" name="Genome Biol.">
        <title>Reference genomes and transcriptomes of Nicotiana sylvestris and Nicotiana tomentosiformis.</title>
        <authorList>
            <person name="Sierro N."/>
            <person name="Battey J.N."/>
            <person name="Ouadi S."/>
            <person name="Bovet L."/>
            <person name="Goepfert S."/>
            <person name="Bakaher N."/>
            <person name="Peitsch M.C."/>
            <person name="Ivanov N.V."/>
        </authorList>
    </citation>
    <scope>NUCLEOTIDE SEQUENCE [LARGE SCALE GENOMIC DNA]</scope>
</reference>
<evidence type="ECO:0000256" key="2">
    <source>
        <dbReference type="SAM" id="MobiDB-lite"/>
    </source>
</evidence>
<feature type="compositionally biased region" description="Polar residues" evidence="2">
    <location>
        <begin position="323"/>
        <end position="340"/>
    </location>
</feature>
<gene>
    <name evidence="4" type="primary">LOC104219876</name>
</gene>
<name>A0A1U7W2S6_NICSY</name>
<dbReference type="AlphaFoldDB" id="A0A1U7W2S6"/>
<keyword evidence="3" id="KW-1185">Reference proteome</keyword>
<dbReference type="RefSeq" id="XP_009768929.1">
    <property type="nucleotide sequence ID" value="XM_009770627.1"/>
</dbReference>
<feature type="region of interest" description="Disordered" evidence="2">
    <location>
        <begin position="315"/>
        <end position="340"/>
    </location>
</feature>
<reference evidence="4" key="2">
    <citation type="submission" date="2025-08" db="UniProtKB">
        <authorList>
            <consortium name="RefSeq"/>
        </authorList>
    </citation>
    <scope>IDENTIFICATION</scope>
    <source>
        <tissue evidence="4">Leaf</tissue>
    </source>
</reference>
<feature type="coiled-coil region" evidence="1">
    <location>
        <begin position="249"/>
        <end position="276"/>
    </location>
</feature>
<feature type="compositionally biased region" description="Basic residues" evidence="2">
    <location>
        <begin position="69"/>
        <end position="79"/>
    </location>
</feature>
<proteinExistence type="predicted"/>
<protein>
    <submittedName>
        <fullName evidence="4">Uncharacterized protein LOC104219876</fullName>
    </submittedName>
</protein>
<organism evidence="3 4">
    <name type="scientific">Nicotiana sylvestris</name>
    <name type="common">Wood tobacco</name>
    <name type="synonym">South American tobacco</name>
    <dbReference type="NCBI Taxonomy" id="4096"/>
    <lineage>
        <taxon>Eukaryota</taxon>
        <taxon>Viridiplantae</taxon>
        <taxon>Streptophyta</taxon>
        <taxon>Embryophyta</taxon>
        <taxon>Tracheophyta</taxon>
        <taxon>Spermatophyta</taxon>
        <taxon>Magnoliopsida</taxon>
        <taxon>eudicotyledons</taxon>
        <taxon>Gunneridae</taxon>
        <taxon>Pentapetalae</taxon>
        <taxon>asterids</taxon>
        <taxon>lamiids</taxon>
        <taxon>Solanales</taxon>
        <taxon>Solanaceae</taxon>
        <taxon>Nicotianoideae</taxon>
        <taxon>Nicotianeae</taxon>
        <taxon>Nicotiana</taxon>
    </lineage>
</organism>
<sequence>MVQLLLGFLVGSQASRDGSESWPPPPLTRSVVGLGDAVDLWSAPADEVEVPKPSKERKRKRESSENPPKPKKSVARRPKIRENAPSGSLGVINVDDSPPGPEFSEGQIRDAHNMRSSKLEARHEGHDIFRECLAWLDDGPDLDASFIFDEARSLFKQVVVLHNRAFSKSQVDLARCEAELKKTLEERGVVKALYAKKKMEIYDLRVELTHAFQVELSMLRSFIRRTTWKRSFEELKMKEAETLGWRQGMENLASEKETLREQLSSLEHQLRGAKEESLARGLEIEELKARSAAEMAKVKSDVATIMASYRADAEADNARAREISSTSEAKLSSTLDHARR</sequence>
<evidence type="ECO:0000313" key="4">
    <source>
        <dbReference type="RefSeq" id="XP_009768929.1"/>
    </source>
</evidence>
<accession>A0A1U7W2S6</accession>